<gene>
    <name evidence="13" type="ORF">HCN44_003702</name>
</gene>
<keyword evidence="7 10" id="KW-1133">Transmembrane helix</keyword>
<evidence type="ECO:0000256" key="11">
    <source>
        <dbReference type="SAM" id="SignalP"/>
    </source>
</evidence>
<dbReference type="OrthoDB" id="755951at2759"/>
<dbReference type="EMBL" id="JACMRX010000006">
    <property type="protein sequence ID" value="KAF7987839.1"/>
    <property type="molecule type" value="Genomic_DNA"/>
</dbReference>
<keyword evidence="8 10" id="KW-0472">Membrane</keyword>
<sequence>MIKFVDLKLLLFLLVLTTVSGERIKDMIYKTIDGVTPCFRRHNGTHQFGCSSSREGSVGIIHMIENETDVLWLEKNATAGLYTAVLLFSLFKNDIMSRLRKTNKINGVLVVKTNDTDPSKLPNGYSPESTCPNRYSGNPTSCNADKPWNPYGNNFLLEDWPFPIFFMKNDELFKTIKDCFIKYNYHDIDKQNERSLCALEMQSFMYSAVNSETCMRRNNPSLYMNPTRFCDPLGDENIFLPLSPLTNKSESVVIVTAKFDATSLFDGISPGANSAVTGFVTLIATAYYLTQLNATINSKNVLFTLFNGESFDYIGSSKFIYDLKNNNNDGFSSGQLKLDQIKTVIELGQLGDKKLFLHANNHNGNELIDDIKNSLKFDDNNTLVGSIPPASIQSFLREKPNISAVVIASHGKQFVNKYYGGIFDTSETTNITGDLHINLANIAMKLGDSLYKYVTNDDPTKVINKTIVEDLVKELLTCYLEDEKCNLFVASSPFGVNFLNPVFPLYVGVESNQNAITSVTGRLMIFLTSEKYPNMTSQECVPHKFAWLSGYDSKGICIKNNIKYSRAISPAFLIEDYDLKSNKYSTWTESVWQKLSVRMFLKPSAANERLTMTVGGTVAILSFIIVWFVNSKSDILFNRNINDC</sequence>
<keyword evidence="9" id="KW-0325">Glycoprotein</keyword>
<dbReference type="SUPFAM" id="SSF53187">
    <property type="entry name" value="Zn-dependent exopeptidases"/>
    <property type="match status" value="1"/>
</dbReference>
<comment type="caution">
    <text evidence="13">The sequence shown here is derived from an EMBL/GenBank/DDBJ whole genome shotgun (WGS) entry which is preliminary data.</text>
</comment>
<feature type="signal peptide" evidence="11">
    <location>
        <begin position="1"/>
        <end position="21"/>
    </location>
</feature>
<evidence type="ECO:0000256" key="5">
    <source>
        <dbReference type="ARBA" id="ARBA00022729"/>
    </source>
</evidence>
<comment type="similarity">
    <text evidence="2">Belongs to the nicastrin family.</text>
</comment>
<feature type="chain" id="PRO_5032595086" description="Nicastrin" evidence="11">
    <location>
        <begin position="22"/>
        <end position="644"/>
    </location>
</feature>
<evidence type="ECO:0000256" key="4">
    <source>
        <dbReference type="ARBA" id="ARBA00022692"/>
    </source>
</evidence>
<dbReference type="Pfam" id="PF18266">
    <property type="entry name" value="Ncstrn_small"/>
    <property type="match status" value="1"/>
</dbReference>
<dbReference type="AlphaFoldDB" id="A0A835CKI1"/>
<dbReference type="Pfam" id="PF05450">
    <property type="entry name" value="Nicastrin"/>
    <property type="match status" value="1"/>
</dbReference>
<evidence type="ECO:0000256" key="10">
    <source>
        <dbReference type="SAM" id="Phobius"/>
    </source>
</evidence>
<dbReference type="GO" id="GO:0007219">
    <property type="term" value="P:Notch signaling pathway"/>
    <property type="evidence" value="ECO:0007669"/>
    <property type="project" value="UniProtKB-KW"/>
</dbReference>
<feature type="domain" description="Nicastrin small lobe" evidence="12">
    <location>
        <begin position="37"/>
        <end position="206"/>
    </location>
</feature>
<evidence type="ECO:0000256" key="3">
    <source>
        <dbReference type="ARBA" id="ARBA00015303"/>
    </source>
</evidence>
<dbReference type="InterPro" id="IPR008710">
    <property type="entry name" value="Nicastrin"/>
</dbReference>
<dbReference type="Gene3D" id="3.40.630.10">
    <property type="entry name" value="Zn peptidases"/>
    <property type="match status" value="1"/>
</dbReference>
<accession>A0A835CKI1</accession>
<dbReference type="GO" id="GO:0007220">
    <property type="term" value="P:Notch receptor processing"/>
    <property type="evidence" value="ECO:0007669"/>
    <property type="project" value="TreeGrafter"/>
</dbReference>
<evidence type="ECO:0000256" key="9">
    <source>
        <dbReference type="ARBA" id="ARBA00023180"/>
    </source>
</evidence>
<keyword evidence="4 10" id="KW-0812">Transmembrane</keyword>
<evidence type="ECO:0000256" key="7">
    <source>
        <dbReference type="ARBA" id="ARBA00022989"/>
    </source>
</evidence>
<evidence type="ECO:0000256" key="1">
    <source>
        <dbReference type="ARBA" id="ARBA00004479"/>
    </source>
</evidence>
<evidence type="ECO:0000256" key="8">
    <source>
        <dbReference type="ARBA" id="ARBA00023136"/>
    </source>
</evidence>
<dbReference type="PANTHER" id="PTHR21092:SF0">
    <property type="entry name" value="NICASTRIN"/>
    <property type="match status" value="1"/>
</dbReference>
<evidence type="ECO:0000259" key="12">
    <source>
        <dbReference type="Pfam" id="PF18266"/>
    </source>
</evidence>
<proteinExistence type="inferred from homology"/>
<evidence type="ECO:0000256" key="6">
    <source>
        <dbReference type="ARBA" id="ARBA00022976"/>
    </source>
</evidence>
<comment type="subcellular location">
    <subcellularLocation>
        <location evidence="1">Membrane</location>
        <topology evidence="1">Single-pass type I membrane protein</topology>
    </subcellularLocation>
</comment>
<evidence type="ECO:0000313" key="13">
    <source>
        <dbReference type="EMBL" id="KAF7987839.1"/>
    </source>
</evidence>
<organism evidence="13 14">
    <name type="scientific">Aphidius gifuensis</name>
    <name type="common">Parasitoid wasp</name>
    <dbReference type="NCBI Taxonomy" id="684658"/>
    <lineage>
        <taxon>Eukaryota</taxon>
        <taxon>Metazoa</taxon>
        <taxon>Ecdysozoa</taxon>
        <taxon>Arthropoda</taxon>
        <taxon>Hexapoda</taxon>
        <taxon>Insecta</taxon>
        <taxon>Pterygota</taxon>
        <taxon>Neoptera</taxon>
        <taxon>Endopterygota</taxon>
        <taxon>Hymenoptera</taxon>
        <taxon>Apocrita</taxon>
        <taxon>Ichneumonoidea</taxon>
        <taxon>Braconidae</taxon>
        <taxon>Aphidiinae</taxon>
        <taxon>Aphidius</taxon>
    </lineage>
</organism>
<feature type="transmembrane region" description="Helical" evidence="10">
    <location>
        <begin position="610"/>
        <end position="629"/>
    </location>
</feature>
<evidence type="ECO:0000313" key="14">
    <source>
        <dbReference type="Proteomes" id="UP000639338"/>
    </source>
</evidence>
<reference evidence="13 14" key="1">
    <citation type="submission" date="2020-08" db="EMBL/GenBank/DDBJ databases">
        <title>Aphidius gifuensis genome sequencing and assembly.</title>
        <authorList>
            <person name="Du Z."/>
        </authorList>
    </citation>
    <scope>NUCLEOTIDE SEQUENCE [LARGE SCALE GENOMIC DNA]</scope>
    <source>
        <strain evidence="13">YNYX2018</strain>
        <tissue evidence="13">Adults</tissue>
    </source>
</reference>
<dbReference type="GO" id="GO:0016485">
    <property type="term" value="P:protein processing"/>
    <property type="evidence" value="ECO:0007669"/>
    <property type="project" value="InterPro"/>
</dbReference>
<keyword evidence="14" id="KW-1185">Reference proteome</keyword>
<dbReference type="GO" id="GO:0005886">
    <property type="term" value="C:plasma membrane"/>
    <property type="evidence" value="ECO:0007669"/>
    <property type="project" value="UniProtKB-ARBA"/>
</dbReference>
<keyword evidence="5 11" id="KW-0732">Signal</keyword>
<name>A0A835CKI1_APHGI</name>
<dbReference type="InterPro" id="IPR041084">
    <property type="entry name" value="Ncstrn_small"/>
</dbReference>
<protein>
    <recommendedName>
        <fullName evidence="3">Nicastrin</fullName>
    </recommendedName>
</protein>
<dbReference type="PANTHER" id="PTHR21092">
    <property type="entry name" value="NICASTRIN"/>
    <property type="match status" value="1"/>
</dbReference>
<evidence type="ECO:0000256" key="2">
    <source>
        <dbReference type="ARBA" id="ARBA00007717"/>
    </source>
</evidence>
<dbReference type="Proteomes" id="UP000639338">
    <property type="component" value="Unassembled WGS sequence"/>
</dbReference>
<keyword evidence="6" id="KW-0914">Notch signaling pathway</keyword>